<evidence type="ECO:0000313" key="2">
    <source>
        <dbReference type="Proteomes" id="UP000319143"/>
    </source>
</evidence>
<name>A0A5C6CTV5_9BACT</name>
<evidence type="ECO:0000313" key="1">
    <source>
        <dbReference type="EMBL" id="TWU27922.1"/>
    </source>
</evidence>
<protein>
    <submittedName>
        <fullName evidence="1">Uncharacterized protein</fullName>
    </submittedName>
</protein>
<reference evidence="1 2" key="1">
    <citation type="submission" date="2019-02" db="EMBL/GenBank/DDBJ databases">
        <title>Deep-cultivation of Planctomycetes and their phenomic and genomic characterization uncovers novel biology.</title>
        <authorList>
            <person name="Wiegand S."/>
            <person name="Jogler M."/>
            <person name="Boedeker C."/>
            <person name="Pinto D."/>
            <person name="Vollmers J."/>
            <person name="Rivas-Marin E."/>
            <person name="Kohn T."/>
            <person name="Peeters S.H."/>
            <person name="Heuer A."/>
            <person name="Rast P."/>
            <person name="Oberbeckmann S."/>
            <person name="Bunk B."/>
            <person name="Jeske O."/>
            <person name="Meyerdierks A."/>
            <person name="Storesund J.E."/>
            <person name="Kallscheuer N."/>
            <person name="Luecker S."/>
            <person name="Lage O.M."/>
            <person name="Pohl T."/>
            <person name="Merkel B.J."/>
            <person name="Hornburger P."/>
            <person name="Mueller R.-W."/>
            <person name="Bruemmer F."/>
            <person name="Labrenz M."/>
            <person name="Spormann A.M."/>
            <person name="Op Den Camp H."/>
            <person name="Overmann J."/>
            <person name="Amann R."/>
            <person name="Jetten M.S.M."/>
            <person name="Mascher T."/>
            <person name="Medema M.H."/>
            <person name="Devos D.P."/>
            <person name="Kaster A.-K."/>
            <person name="Ovreas L."/>
            <person name="Rohde M."/>
            <person name="Galperin M.Y."/>
            <person name="Jogler C."/>
        </authorList>
    </citation>
    <scope>NUCLEOTIDE SEQUENCE [LARGE SCALE GENOMIC DNA]</scope>
    <source>
        <strain evidence="1 2">Poly41</strain>
    </source>
</reference>
<gene>
    <name evidence="1" type="ORF">Poly41_70410</name>
</gene>
<sequence>MTSILGWQSGNIRCIRDLTYQGRYSVERWRQIVVREDDQRGLQELLVLGSYRYQ</sequence>
<keyword evidence="2" id="KW-1185">Reference proteome</keyword>
<organism evidence="1 2">
    <name type="scientific">Novipirellula artificiosorum</name>
    <dbReference type="NCBI Taxonomy" id="2528016"/>
    <lineage>
        <taxon>Bacteria</taxon>
        <taxon>Pseudomonadati</taxon>
        <taxon>Planctomycetota</taxon>
        <taxon>Planctomycetia</taxon>
        <taxon>Pirellulales</taxon>
        <taxon>Pirellulaceae</taxon>
        <taxon>Novipirellula</taxon>
    </lineage>
</organism>
<dbReference type="AlphaFoldDB" id="A0A5C6CTV5"/>
<dbReference type="EMBL" id="SJPV01000036">
    <property type="protein sequence ID" value="TWU27922.1"/>
    <property type="molecule type" value="Genomic_DNA"/>
</dbReference>
<proteinExistence type="predicted"/>
<comment type="caution">
    <text evidence="1">The sequence shown here is derived from an EMBL/GenBank/DDBJ whole genome shotgun (WGS) entry which is preliminary data.</text>
</comment>
<accession>A0A5C6CTV5</accession>
<dbReference type="Proteomes" id="UP000319143">
    <property type="component" value="Unassembled WGS sequence"/>
</dbReference>